<feature type="compositionally biased region" description="Polar residues" evidence="1">
    <location>
        <begin position="401"/>
        <end position="410"/>
    </location>
</feature>
<sequence>MFVIRGTNGLKQGKRRLRALSALGAVGIVAGLASSLPASPAGAAPAPAAAVAQNPSHGKNGVECDGKVYVSFGDPEDQLYTADRGPGTVQFTALGNPTPFLYNAIGVNPHDRFLYGTTFGNANNDLVRFDRNGDFTNLGAIDGLPPALYISGTFDDKGNYYILADDTPTIYKVDVESRSVTGSIDVPELSDPELDIFDIAFRDGFLWGSTDDGAIARIPISNGGVDFFPGVLPGGSDFGGVFVYGNGDLGFFRNSPGELFRVHVKNATAVEPEFTILSTQDAAPEQELVNLDATSCFLDSKADLAVDKQGTREVTSGSEITYRITVKNVRKEEKGKDKRKGTGDSSGWSLTDYLPAELLSPTTQTEGCEITDGLLSCTGGPLAKGDSVEIEVTGTAADVSEPTTLNNTATVFGDDADPRKQNNQDTASTLITPQAP</sequence>
<name>A0AAU2JJ94_9ACTN</name>
<dbReference type="AlphaFoldDB" id="A0AAU2JJ94"/>
<dbReference type="InterPro" id="IPR054215">
    <property type="entry name" value="DUF6923"/>
</dbReference>
<protein>
    <submittedName>
        <fullName evidence="5">DUF11 domain-containing protein</fullName>
    </submittedName>
</protein>
<evidence type="ECO:0000259" key="4">
    <source>
        <dbReference type="Pfam" id="PF21959"/>
    </source>
</evidence>
<evidence type="ECO:0000313" key="5">
    <source>
        <dbReference type="EMBL" id="WTU72081.1"/>
    </source>
</evidence>
<reference evidence="5" key="1">
    <citation type="submission" date="2022-10" db="EMBL/GenBank/DDBJ databases">
        <title>The complete genomes of actinobacterial strains from the NBC collection.</title>
        <authorList>
            <person name="Joergensen T.S."/>
            <person name="Alvarez Arevalo M."/>
            <person name="Sterndorff E.B."/>
            <person name="Faurdal D."/>
            <person name="Vuksanovic O."/>
            <person name="Mourched A.-S."/>
            <person name="Charusanti P."/>
            <person name="Shaw S."/>
            <person name="Blin K."/>
            <person name="Weber T."/>
        </authorList>
    </citation>
    <scope>NUCLEOTIDE SEQUENCE</scope>
    <source>
        <strain evidence="5">NBC_00049</strain>
    </source>
</reference>
<feature type="signal peptide" evidence="2">
    <location>
        <begin position="1"/>
        <end position="43"/>
    </location>
</feature>
<dbReference type="InterPro" id="IPR013783">
    <property type="entry name" value="Ig-like_fold"/>
</dbReference>
<dbReference type="GO" id="GO:0005975">
    <property type="term" value="P:carbohydrate metabolic process"/>
    <property type="evidence" value="ECO:0007669"/>
    <property type="project" value="UniProtKB-ARBA"/>
</dbReference>
<dbReference type="InterPro" id="IPR001434">
    <property type="entry name" value="OmcB-like_DUF11"/>
</dbReference>
<gene>
    <name evidence="5" type="ORF">OG327_01345</name>
</gene>
<evidence type="ECO:0000259" key="3">
    <source>
        <dbReference type="Pfam" id="PF01345"/>
    </source>
</evidence>
<feature type="domain" description="DUF11" evidence="3">
    <location>
        <begin position="303"/>
        <end position="428"/>
    </location>
</feature>
<feature type="compositionally biased region" description="Polar residues" evidence="1">
    <location>
        <begin position="423"/>
        <end position="436"/>
    </location>
</feature>
<feature type="compositionally biased region" description="Basic and acidic residues" evidence="1">
    <location>
        <begin position="331"/>
        <end position="342"/>
    </location>
</feature>
<evidence type="ECO:0000256" key="1">
    <source>
        <dbReference type="SAM" id="MobiDB-lite"/>
    </source>
</evidence>
<dbReference type="EMBL" id="CP108264">
    <property type="protein sequence ID" value="WTU72081.1"/>
    <property type="molecule type" value="Genomic_DNA"/>
</dbReference>
<keyword evidence="2" id="KW-0732">Signal</keyword>
<proteinExistence type="predicted"/>
<feature type="domain" description="DUF6923" evidence="4">
    <location>
        <begin position="77"/>
        <end position="297"/>
    </location>
</feature>
<evidence type="ECO:0000256" key="2">
    <source>
        <dbReference type="SAM" id="SignalP"/>
    </source>
</evidence>
<organism evidence="5">
    <name type="scientific">Streptomyces sp. NBC_00049</name>
    <dbReference type="NCBI Taxonomy" id="2903617"/>
    <lineage>
        <taxon>Bacteria</taxon>
        <taxon>Bacillati</taxon>
        <taxon>Actinomycetota</taxon>
        <taxon>Actinomycetes</taxon>
        <taxon>Kitasatosporales</taxon>
        <taxon>Streptomycetaceae</taxon>
        <taxon>Streptomyces</taxon>
    </lineage>
</organism>
<accession>A0AAU2JJ94</accession>
<feature type="chain" id="PRO_5043547275" evidence="2">
    <location>
        <begin position="44"/>
        <end position="436"/>
    </location>
</feature>
<dbReference type="SUPFAM" id="SSF63829">
    <property type="entry name" value="Calcium-dependent phosphotriesterase"/>
    <property type="match status" value="1"/>
</dbReference>
<feature type="region of interest" description="Disordered" evidence="1">
    <location>
        <begin position="331"/>
        <end position="350"/>
    </location>
</feature>
<dbReference type="Pfam" id="PF21959">
    <property type="entry name" value="DUF6923"/>
    <property type="match status" value="1"/>
</dbReference>
<dbReference type="Gene3D" id="2.60.40.10">
    <property type="entry name" value="Immunoglobulins"/>
    <property type="match status" value="1"/>
</dbReference>
<dbReference type="Pfam" id="PF01345">
    <property type="entry name" value="DUF11"/>
    <property type="match status" value="1"/>
</dbReference>
<feature type="region of interest" description="Disordered" evidence="1">
    <location>
        <begin position="395"/>
        <end position="436"/>
    </location>
</feature>